<dbReference type="EMBL" id="HG994582">
    <property type="protein sequence ID" value="CAF2906009.1"/>
    <property type="molecule type" value="Genomic_DNA"/>
</dbReference>
<dbReference type="InterPro" id="IPR019791">
    <property type="entry name" value="Haem_peroxidase_animal"/>
</dbReference>
<evidence type="ECO:0000256" key="5">
    <source>
        <dbReference type="PIRSR" id="PIRSR619791-2"/>
    </source>
</evidence>
<sequence>MIAGLEKMNMKVLLGFAFLLFLKSYVAMNPEEAIKIAKSKMPPAPNIRVGSFLKPYKKITKQSFKMNMRNALIRQAIREMEKNGTSRTYTEEDMMEEMMENCEEIEACRNEEINCDIKKYRTITGECNNIQNPKWGASFRPFARVIEARYGNDESNPTTFGQHYEKPGCLKSGPLPNPRLLSERFFQDRNLPSKRVTHMLTQFGQFLDHDLTLTPEAHVDVPCCKHPHQDECNPIEVPTKDPFFSRQQFNAVTSFVDASNVYGSEEELAKELRVPNSYLLRITLTKTGKSLLPLIDGEFLAGDERSSEMPGLATMHNLFLREHNRIAKLLAEHHGHKSKEEIFQEARRIVGAEMQNIVYGEFLHGILGYRRFHYDLNLKQSSFYDPFMNPSTSNSFATAAFRFGHSMVEGSIQRRSISNNALIRTFQLKNNFNNLNEYTAKNGRGMEEIICGLFTQSAQSPDRFIIDDVTRFLFREKNSKFGQDLMARNIQRSRDHGLPPYGAFRQACGLKPICNWKTRPSSISKQNWNLLKRWYKSPNDIDLFVAGVAETPLSGSVLGETFACLIGRQFRALRDGDRFFFTHYGQSGSFTFEQIKSIRKRTLSQIICDNTQIKRVPISIFLRKSRKVYCSKHSTLNIDLFK</sequence>
<keyword evidence="5" id="KW-0479">Metal-binding</keyword>
<evidence type="ECO:0000256" key="3">
    <source>
        <dbReference type="ARBA" id="ARBA00022559"/>
    </source>
</evidence>
<dbReference type="OrthoDB" id="6505174at2759"/>
<comment type="subcellular location">
    <subcellularLocation>
        <location evidence="1">Secreted</location>
    </subcellularLocation>
</comment>
<feature type="binding site" description="axial binding residue" evidence="5">
    <location>
        <position position="405"/>
    </location>
    <ligand>
        <name>heme b</name>
        <dbReference type="ChEBI" id="CHEBI:60344"/>
    </ligand>
    <ligandPart>
        <name>Fe</name>
        <dbReference type="ChEBI" id="CHEBI:18248"/>
    </ligandPart>
</feature>
<dbReference type="PRINTS" id="PR00457">
    <property type="entry name" value="ANPEROXIDASE"/>
</dbReference>
<organism evidence="6 7">
    <name type="scientific">Lepeophtheirus salmonis</name>
    <name type="common">Salmon louse</name>
    <name type="synonym">Caligus salmonis</name>
    <dbReference type="NCBI Taxonomy" id="72036"/>
    <lineage>
        <taxon>Eukaryota</taxon>
        <taxon>Metazoa</taxon>
        <taxon>Ecdysozoa</taxon>
        <taxon>Arthropoda</taxon>
        <taxon>Crustacea</taxon>
        <taxon>Multicrustacea</taxon>
        <taxon>Hexanauplia</taxon>
        <taxon>Copepoda</taxon>
        <taxon>Siphonostomatoida</taxon>
        <taxon>Caligidae</taxon>
        <taxon>Lepeophtheirus</taxon>
    </lineage>
</organism>
<dbReference type="AlphaFoldDB" id="A0A7R8H6X8"/>
<dbReference type="GO" id="GO:0046872">
    <property type="term" value="F:metal ion binding"/>
    <property type="evidence" value="ECO:0007669"/>
    <property type="project" value="UniProtKB-KW"/>
</dbReference>
<keyword evidence="5" id="KW-0408">Iron</keyword>
<dbReference type="InterPro" id="IPR010255">
    <property type="entry name" value="Haem_peroxidase_sf"/>
</dbReference>
<evidence type="ECO:0000313" key="7">
    <source>
        <dbReference type="Proteomes" id="UP000675881"/>
    </source>
</evidence>
<keyword evidence="4" id="KW-0325">Glycoprotein</keyword>
<dbReference type="PROSITE" id="PS50292">
    <property type="entry name" value="PEROXIDASE_3"/>
    <property type="match status" value="1"/>
</dbReference>
<dbReference type="PANTHER" id="PTHR11475">
    <property type="entry name" value="OXIDASE/PEROXIDASE"/>
    <property type="match status" value="1"/>
</dbReference>
<gene>
    <name evidence="6" type="ORF">LSAA_7554</name>
</gene>
<keyword evidence="5" id="KW-0349">Heme</keyword>
<dbReference type="Proteomes" id="UP000675881">
    <property type="component" value="Chromosome 3"/>
</dbReference>
<accession>A0A7R8H6X8</accession>
<dbReference type="GO" id="GO:0140825">
    <property type="term" value="F:lactoperoxidase activity"/>
    <property type="evidence" value="ECO:0007669"/>
    <property type="project" value="UniProtKB-EC"/>
</dbReference>
<name>A0A7R8H6X8_LEPSM</name>
<proteinExistence type="predicted"/>
<dbReference type="GO" id="GO:0020037">
    <property type="term" value="F:heme binding"/>
    <property type="evidence" value="ECO:0007669"/>
    <property type="project" value="InterPro"/>
</dbReference>
<keyword evidence="3 6" id="KW-0575">Peroxidase</keyword>
<dbReference type="SUPFAM" id="SSF48113">
    <property type="entry name" value="Heme-dependent peroxidases"/>
    <property type="match status" value="1"/>
</dbReference>
<reference evidence="6" key="1">
    <citation type="submission" date="2021-02" db="EMBL/GenBank/DDBJ databases">
        <authorList>
            <person name="Bekaert M."/>
        </authorList>
    </citation>
    <scope>NUCLEOTIDE SEQUENCE</scope>
    <source>
        <strain evidence="6">IoA-00</strain>
    </source>
</reference>
<keyword evidence="6" id="KW-0560">Oxidoreductase</keyword>
<dbReference type="InterPro" id="IPR037120">
    <property type="entry name" value="Haem_peroxidase_sf_animal"/>
</dbReference>
<protein>
    <submittedName>
        <fullName evidence="6">PXDN</fullName>
        <ecNumber evidence="6">1.11.1.7</ecNumber>
    </submittedName>
</protein>
<dbReference type="PANTHER" id="PTHR11475:SF4">
    <property type="entry name" value="CHORION PEROXIDASE"/>
    <property type="match status" value="1"/>
</dbReference>
<dbReference type="Pfam" id="PF03098">
    <property type="entry name" value="An_peroxidase"/>
    <property type="match status" value="1"/>
</dbReference>
<dbReference type="GO" id="GO:0006979">
    <property type="term" value="P:response to oxidative stress"/>
    <property type="evidence" value="ECO:0007669"/>
    <property type="project" value="InterPro"/>
</dbReference>
<dbReference type="Gene3D" id="1.10.640.10">
    <property type="entry name" value="Haem peroxidase domain superfamily, animal type"/>
    <property type="match status" value="1"/>
</dbReference>
<evidence type="ECO:0000313" key="6">
    <source>
        <dbReference type="EMBL" id="CAF2906009.1"/>
    </source>
</evidence>
<dbReference type="GO" id="GO:0005576">
    <property type="term" value="C:extracellular region"/>
    <property type="evidence" value="ECO:0007669"/>
    <property type="project" value="UniProtKB-SubCell"/>
</dbReference>
<dbReference type="EC" id="1.11.1.7" evidence="6"/>
<evidence type="ECO:0000256" key="4">
    <source>
        <dbReference type="ARBA" id="ARBA00023180"/>
    </source>
</evidence>
<keyword evidence="7" id="KW-1185">Reference proteome</keyword>
<keyword evidence="2" id="KW-0964">Secreted</keyword>
<evidence type="ECO:0000256" key="1">
    <source>
        <dbReference type="ARBA" id="ARBA00004613"/>
    </source>
</evidence>
<dbReference type="CDD" id="cd09823">
    <property type="entry name" value="peroxinectin_like"/>
    <property type="match status" value="1"/>
</dbReference>
<evidence type="ECO:0000256" key="2">
    <source>
        <dbReference type="ARBA" id="ARBA00022525"/>
    </source>
</evidence>